<dbReference type="PANTHER" id="PTHR30269">
    <property type="entry name" value="TRANSMEMBRANE PROTEIN YFCA"/>
    <property type="match status" value="1"/>
</dbReference>
<evidence type="ECO:0000313" key="9">
    <source>
        <dbReference type="EMBL" id="MBR0654878.1"/>
    </source>
</evidence>
<dbReference type="EMBL" id="JAAEDH010000006">
    <property type="protein sequence ID" value="MBR0654878.1"/>
    <property type="molecule type" value="Genomic_DNA"/>
</dbReference>
<evidence type="ECO:0000256" key="8">
    <source>
        <dbReference type="RuleBase" id="RU363041"/>
    </source>
</evidence>
<feature type="transmembrane region" description="Helical" evidence="8">
    <location>
        <begin position="29"/>
        <end position="51"/>
    </location>
</feature>
<dbReference type="GO" id="GO:0005886">
    <property type="term" value="C:plasma membrane"/>
    <property type="evidence" value="ECO:0007669"/>
    <property type="project" value="UniProtKB-SubCell"/>
</dbReference>
<evidence type="ECO:0000256" key="3">
    <source>
        <dbReference type="ARBA" id="ARBA00022448"/>
    </source>
</evidence>
<evidence type="ECO:0000256" key="2">
    <source>
        <dbReference type="ARBA" id="ARBA00009142"/>
    </source>
</evidence>
<dbReference type="AlphaFoldDB" id="A0AAF1JYE5"/>
<evidence type="ECO:0000256" key="7">
    <source>
        <dbReference type="ARBA" id="ARBA00023136"/>
    </source>
</evidence>
<name>A0AAF1JYE5_9PROT</name>
<feature type="transmembrane region" description="Helical" evidence="8">
    <location>
        <begin position="218"/>
        <end position="236"/>
    </location>
</feature>
<dbReference type="RefSeq" id="WP_211873696.1">
    <property type="nucleotide sequence ID" value="NZ_JAAEDH010000006.1"/>
</dbReference>
<keyword evidence="7 8" id="KW-0472">Membrane</keyword>
<reference evidence="9" key="1">
    <citation type="submission" date="2020-01" db="EMBL/GenBank/DDBJ databases">
        <authorList>
            <person name="Rat A."/>
        </authorList>
    </citation>
    <scope>NUCLEOTIDE SEQUENCE</scope>
    <source>
        <strain evidence="9">LMG 28251</strain>
    </source>
</reference>
<proteinExistence type="inferred from homology"/>
<dbReference type="InterPro" id="IPR052017">
    <property type="entry name" value="TSUP"/>
</dbReference>
<keyword evidence="6 8" id="KW-1133">Transmembrane helix</keyword>
<protein>
    <recommendedName>
        <fullName evidence="8">Probable membrane transporter protein</fullName>
    </recommendedName>
</protein>
<evidence type="ECO:0000313" key="10">
    <source>
        <dbReference type="Proteomes" id="UP001196068"/>
    </source>
</evidence>
<comment type="subcellular location">
    <subcellularLocation>
        <location evidence="1 8">Cell membrane</location>
        <topology evidence="1 8">Multi-pass membrane protein</topology>
    </subcellularLocation>
</comment>
<reference evidence="9" key="2">
    <citation type="journal article" date="2021" name="Syst. Appl. Microbiol.">
        <title>Roseomonas hellenica sp. nov., isolated from roots of wild-growing Alkanna tinctoria.</title>
        <authorList>
            <person name="Rat A."/>
            <person name="Naranjo H.D."/>
            <person name="Lebbe L."/>
            <person name="Cnockaert M."/>
            <person name="Krigas N."/>
            <person name="Grigoriadou K."/>
            <person name="Maloupa E."/>
            <person name="Willems A."/>
        </authorList>
    </citation>
    <scope>NUCLEOTIDE SEQUENCE</scope>
    <source>
        <strain evidence="9">LMG 28251</strain>
    </source>
</reference>
<keyword evidence="10" id="KW-1185">Reference proteome</keyword>
<evidence type="ECO:0000256" key="5">
    <source>
        <dbReference type="ARBA" id="ARBA00022692"/>
    </source>
</evidence>
<comment type="similarity">
    <text evidence="2 8">Belongs to the 4-toluene sulfonate uptake permease (TSUP) (TC 2.A.102) family.</text>
</comment>
<keyword evidence="5 8" id="KW-0812">Transmembrane</keyword>
<feature type="transmembrane region" description="Helical" evidence="8">
    <location>
        <begin position="71"/>
        <end position="90"/>
    </location>
</feature>
<dbReference type="InterPro" id="IPR002781">
    <property type="entry name" value="TM_pro_TauE-like"/>
</dbReference>
<feature type="transmembrane region" description="Helical" evidence="8">
    <location>
        <begin position="159"/>
        <end position="182"/>
    </location>
</feature>
<accession>A0AAF1JYE5</accession>
<feature type="transmembrane region" description="Helical" evidence="8">
    <location>
        <begin position="189"/>
        <end position="206"/>
    </location>
</feature>
<evidence type="ECO:0000256" key="1">
    <source>
        <dbReference type="ARBA" id="ARBA00004651"/>
    </source>
</evidence>
<feature type="transmembrane region" description="Helical" evidence="8">
    <location>
        <begin position="128"/>
        <end position="147"/>
    </location>
</feature>
<feature type="transmembrane region" description="Helical" evidence="8">
    <location>
        <begin position="96"/>
        <end position="116"/>
    </location>
</feature>
<keyword evidence="3" id="KW-0813">Transport</keyword>
<keyword evidence="4 8" id="KW-1003">Cell membrane</keyword>
<organism evidence="9 10">
    <name type="scientific">Plastoroseomonas arctica</name>
    <dbReference type="NCBI Taxonomy" id="1509237"/>
    <lineage>
        <taxon>Bacteria</taxon>
        <taxon>Pseudomonadati</taxon>
        <taxon>Pseudomonadota</taxon>
        <taxon>Alphaproteobacteria</taxon>
        <taxon>Acetobacterales</taxon>
        <taxon>Acetobacteraceae</taxon>
        <taxon>Plastoroseomonas</taxon>
    </lineage>
</organism>
<dbReference type="Proteomes" id="UP001196068">
    <property type="component" value="Unassembled WGS sequence"/>
</dbReference>
<gene>
    <name evidence="9" type="ORF">GXW79_07290</name>
</gene>
<sequence>MDMLLPLALVFLLAGFVKGAIGLGLPTIGMALMTLLIAPAEAAALLLLPNIVTNLVQMRPWPETARLARRLWPMLLGVVLGTGLGALLWGGFGGRYGGAVLGLVLALYGTLGLLGVRIALPERAGLPVGVATGALTAATGVFVIPAVPWLQTLGLAKDALVRALALSFTVSTLALAVLLRAAGGLDGRLVAASALALLPALAGQALGTRMRGRLSEAAFKRVFFAAVVALGLAIELRA</sequence>
<comment type="caution">
    <text evidence="9">The sequence shown here is derived from an EMBL/GenBank/DDBJ whole genome shotgun (WGS) entry which is preliminary data.</text>
</comment>
<dbReference type="Pfam" id="PF01925">
    <property type="entry name" value="TauE"/>
    <property type="match status" value="1"/>
</dbReference>
<evidence type="ECO:0000256" key="4">
    <source>
        <dbReference type="ARBA" id="ARBA00022475"/>
    </source>
</evidence>
<evidence type="ECO:0000256" key="6">
    <source>
        <dbReference type="ARBA" id="ARBA00022989"/>
    </source>
</evidence>
<dbReference type="PANTHER" id="PTHR30269:SF32">
    <property type="entry name" value="MEMBRANE TRANSPORTER PROTEIN-RELATED"/>
    <property type="match status" value="1"/>
</dbReference>